<comment type="caution">
    <text evidence="1">The sequence shown here is derived from an EMBL/GenBank/DDBJ whole genome shotgun (WGS) entry which is preliminary data.</text>
</comment>
<proteinExistence type="predicted"/>
<sequence length="403" mass="44614">MSVQYELVEKIVKAGGIVNVDCDYTEIKAALDDIADNSAGKRYVLRILNGTYDVSNDGNLYLGLKNYVDLIGQSRGGVRIVKRDDDYSDAKNVFDSAYYGQRIEYASLRNLTIVSYNLKAPVHIDDEYVQGTIELVDCTLINENTPDMGNYQNGLACGLRQGQRVVARGVHSNGMLWMHNGFEAYAGEGCRFELYNCICPFIVIGELITYGNDTIVIEGCRAEFLRYLYIKGVAVQRLRPYVQSSFTFELRGNAIDYVEAVTTTDLGYTSVPTAFDELCEGKWSISDPSIHRFVMNTGAADIDKGSLVSRDGYGVKRWAPGERLYGMALDAILPGDYGIVQDRGIVFIHAHPDMEIAEDEPVELDASGLIVRLGSGEKIGLARGRYAHGDRVLKVQLTKAPES</sequence>
<protein>
    <submittedName>
        <fullName evidence="1">Uncharacterized protein</fullName>
    </submittedName>
</protein>
<dbReference type="AlphaFoldDB" id="A0A9X4QQM1"/>
<keyword evidence="2" id="KW-1185">Reference proteome</keyword>
<dbReference type="SUPFAM" id="SSF51126">
    <property type="entry name" value="Pectin lyase-like"/>
    <property type="match status" value="1"/>
</dbReference>
<reference evidence="1 2" key="1">
    <citation type="submission" date="2022-10" db="EMBL/GenBank/DDBJ databases">
        <title>Comparative genomic analysis of Cohnella hashimotonis sp. nov., isolated from the International Space Station.</title>
        <authorList>
            <person name="Simpson A."/>
            <person name="Venkateswaran K."/>
        </authorList>
    </citation>
    <scope>NUCLEOTIDE SEQUENCE [LARGE SCALE GENOMIC DNA]</scope>
    <source>
        <strain evidence="1 2">DSM 18997</strain>
    </source>
</reference>
<name>A0A9X4QQM1_9BACL</name>
<evidence type="ECO:0000313" key="2">
    <source>
        <dbReference type="Proteomes" id="UP001153387"/>
    </source>
</evidence>
<organism evidence="1 2">
    <name type="scientific">Cohnella ginsengisoli</name>
    <dbReference type="NCBI Taxonomy" id="425004"/>
    <lineage>
        <taxon>Bacteria</taxon>
        <taxon>Bacillati</taxon>
        <taxon>Bacillota</taxon>
        <taxon>Bacilli</taxon>
        <taxon>Bacillales</taxon>
        <taxon>Paenibacillaceae</taxon>
        <taxon>Cohnella</taxon>
    </lineage>
</organism>
<dbReference type="Gene3D" id="2.160.20.10">
    <property type="entry name" value="Single-stranded right-handed beta-helix, Pectin lyase-like"/>
    <property type="match status" value="1"/>
</dbReference>
<dbReference type="RefSeq" id="WP_277567581.1">
    <property type="nucleotide sequence ID" value="NZ_JAPDHZ010000004.1"/>
</dbReference>
<accession>A0A9X4QQM1</accession>
<dbReference type="EMBL" id="JAPDHZ010000004">
    <property type="protein sequence ID" value="MDG0793865.1"/>
    <property type="molecule type" value="Genomic_DNA"/>
</dbReference>
<dbReference type="Proteomes" id="UP001153387">
    <property type="component" value="Unassembled WGS sequence"/>
</dbReference>
<gene>
    <name evidence="1" type="ORF">OMP38_25860</name>
</gene>
<dbReference type="InterPro" id="IPR011050">
    <property type="entry name" value="Pectin_lyase_fold/virulence"/>
</dbReference>
<evidence type="ECO:0000313" key="1">
    <source>
        <dbReference type="EMBL" id="MDG0793865.1"/>
    </source>
</evidence>
<dbReference type="InterPro" id="IPR012334">
    <property type="entry name" value="Pectin_lyas_fold"/>
</dbReference>